<dbReference type="NCBIfam" id="TIGR00229">
    <property type="entry name" value="sensory_box"/>
    <property type="match status" value="1"/>
</dbReference>
<keyword evidence="2" id="KW-0716">Sensory transduction</keyword>
<feature type="domain" description="PAS" evidence="5">
    <location>
        <begin position="151"/>
        <end position="206"/>
    </location>
</feature>
<dbReference type="SMART" id="SM00091">
    <property type="entry name" value="PAS"/>
    <property type="match status" value="1"/>
</dbReference>
<dbReference type="PROSITE" id="PS50112">
    <property type="entry name" value="PAS"/>
    <property type="match status" value="1"/>
</dbReference>
<evidence type="ECO:0000259" key="5">
    <source>
        <dbReference type="PROSITE" id="PS50112"/>
    </source>
</evidence>
<evidence type="ECO:0000313" key="6">
    <source>
        <dbReference type="EMBL" id="EDQ48114.1"/>
    </source>
</evidence>
<dbReference type="InterPro" id="IPR013767">
    <property type="entry name" value="PAS_fold"/>
</dbReference>
<dbReference type="CDD" id="cd00130">
    <property type="entry name" value="PAS"/>
    <property type="match status" value="1"/>
</dbReference>
<accession>A9U889</accession>
<dbReference type="GO" id="GO:0006355">
    <property type="term" value="P:regulation of DNA-templated transcription"/>
    <property type="evidence" value="ECO:0007669"/>
    <property type="project" value="InterPro"/>
</dbReference>
<dbReference type="InterPro" id="IPR000014">
    <property type="entry name" value="PAS"/>
</dbReference>
<dbReference type="HOGENOM" id="CLU_1232624_0_0_1"/>
<dbReference type="InterPro" id="IPR035965">
    <property type="entry name" value="PAS-like_dom_sf"/>
</dbReference>
<keyword evidence="3" id="KW-0157">Chromophore</keyword>
<gene>
    <name evidence="6" type="ORF">PHYPADRAFT_104283</name>
</gene>
<proteinExistence type="predicted"/>
<dbReference type="EMBL" id="DS546884">
    <property type="protein sequence ID" value="EDQ48114.1"/>
    <property type="molecule type" value="Genomic_DNA"/>
</dbReference>
<keyword evidence="4" id="KW-0675">Receptor</keyword>
<reference evidence="6" key="1">
    <citation type="journal article" date="2008" name="Science">
        <title>The Physcomitrella genome reveals evolutionary insights into the conquest of land by plants.</title>
        <authorList>
            <person name="Rensing S."/>
            <person name="Lang D."/>
            <person name="Zimmer A."/>
            <person name="Terry A."/>
            <person name="Salamov A."/>
            <person name="Shapiro H."/>
            <person name="Nishiyama T."/>
            <person name="Perroud P.-F."/>
            <person name="Lindquist E."/>
            <person name="Kamisugi Y."/>
            <person name="Tanahashi T."/>
            <person name="Sakakibara K."/>
            <person name="Fujita T."/>
            <person name="Oishi K."/>
            <person name="Shin-I T."/>
            <person name="Kuroki Y."/>
            <person name="Toyoda A."/>
            <person name="Suzuki Y."/>
            <person name="Hashimoto A."/>
            <person name="Yamaguchi K."/>
            <person name="Sugano A."/>
            <person name="Kohara Y."/>
            <person name="Fujiyama A."/>
            <person name="Anterola A."/>
            <person name="Aoki S."/>
            <person name="Ashton N."/>
            <person name="Barbazuk W.B."/>
            <person name="Barker E."/>
            <person name="Bennetzen J."/>
            <person name="Bezanilla M."/>
            <person name="Blankenship R."/>
            <person name="Cho S.H."/>
            <person name="Dutcher S."/>
            <person name="Estelle M."/>
            <person name="Fawcett J.A."/>
            <person name="Gundlach H."/>
            <person name="Hanada K."/>
            <person name="Heyl A."/>
            <person name="Hicks K.A."/>
            <person name="Hugh J."/>
            <person name="Lohr M."/>
            <person name="Mayer K."/>
            <person name="Melkozernov A."/>
            <person name="Murata T."/>
            <person name="Nelson D."/>
            <person name="Pils B."/>
            <person name="Prigge M."/>
            <person name="Reiss B."/>
            <person name="Renner T."/>
            <person name="Rombauts S."/>
            <person name="Rushton P."/>
            <person name="Sanderfoot A."/>
            <person name="Schween G."/>
            <person name="Shiu S.-H."/>
            <person name="Stueber K."/>
            <person name="Theodoulou F.L."/>
            <person name="Tu H."/>
            <person name="Van de Peer Y."/>
            <person name="Verrier P.J."/>
            <person name="Waters E."/>
            <person name="Wood A."/>
            <person name="Yang L."/>
            <person name="Cove D."/>
            <person name="Cuming A."/>
            <person name="Hasebe M."/>
            <person name="Lucas S."/>
            <person name="Mishler D.B."/>
            <person name="Reski R."/>
            <person name="Grigoriev I."/>
            <person name="Quatrano R.S."/>
            <person name="Boore J.L."/>
        </authorList>
    </citation>
    <scope>NUCLEOTIDE SEQUENCE [LARGE SCALE GENOMIC DNA]</scope>
</reference>
<dbReference type="GO" id="GO:0009881">
    <property type="term" value="F:photoreceptor activity"/>
    <property type="evidence" value="ECO:0007669"/>
    <property type="project" value="UniProtKB-KW"/>
</dbReference>
<protein>
    <submittedName>
        <fullName evidence="6">Predicted protein</fullName>
    </submittedName>
</protein>
<organism>
    <name type="scientific">Physcomitrium patens</name>
    <name type="common">Spreading-leaved earth moss</name>
    <name type="synonym">Physcomitrella patens</name>
    <dbReference type="NCBI Taxonomy" id="3218"/>
    <lineage>
        <taxon>Eukaryota</taxon>
        <taxon>Viridiplantae</taxon>
        <taxon>Streptophyta</taxon>
        <taxon>Embryophyta</taxon>
        <taxon>Bryophyta</taxon>
        <taxon>Bryophytina</taxon>
        <taxon>Bryopsida</taxon>
        <taxon>Funariidae</taxon>
        <taxon>Funariales</taxon>
        <taxon>Funariaceae</taxon>
        <taxon>Physcomitrium</taxon>
    </lineage>
</organism>
<evidence type="ECO:0000256" key="2">
    <source>
        <dbReference type="ARBA" id="ARBA00022606"/>
    </source>
</evidence>
<keyword evidence="1" id="KW-0600">Photoreceptor protein</keyword>
<dbReference type="Pfam" id="PF00989">
    <property type="entry name" value="PAS"/>
    <property type="match status" value="1"/>
</dbReference>
<feature type="non-terminal residue" evidence="6">
    <location>
        <position position="225"/>
    </location>
</feature>
<sequence length="225" mass="25824">MAAEMLSFLSDEYQALVWERGIYREECLVETFLRLGDALAASDPFEVRQQIGVFSDFFEELGLSNRHVVEQLRNARDKILEHLLEHASCLLITAEDQLSFYQVQLQLYQAVDNQVFKLLELGQAHSDIGMGMQVPTRVKNKNGAPFAEVAEQELVQIVLQSLDIAVLMIDRQMNIVEANQALAKLFQVDREKILGQNIDEIFRPHEGERFVQWVLERGQTVTMSR</sequence>
<dbReference type="SUPFAM" id="SSF55785">
    <property type="entry name" value="PYP-like sensor domain (PAS domain)"/>
    <property type="match status" value="1"/>
</dbReference>
<evidence type="ECO:0000256" key="3">
    <source>
        <dbReference type="ARBA" id="ARBA00022991"/>
    </source>
</evidence>
<evidence type="ECO:0000256" key="1">
    <source>
        <dbReference type="ARBA" id="ARBA00022543"/>
    </source>
</evidence>
<dbReference type="Gene3D" id="3.30.450.20">
    <property type="entry name" value="PAS domain"/>
    <property type="match status" value="1"/>
</dbReference>
<evidence type="ECO:0000256" key="4">
    <source>
        <dbReference type="ARBA" id="ARBA00023170"/>
    </source>
</evidence>
<name>A9U889_PHYPA</name>
<dbReference type="AlphaFoldDB" id="A9U889"/>